<comment type="caution">
    <text evidence="3">The sequence shown here is derived from an EMBL/GenBank/DDBJ whole genome shotgun (WGS) entry which is preliminary data.</text>
</comment>
<dbReference type="EMBL" id="LGRX02001594">
    <property type="protein sequence ID" value="KAK3285871.1"/>
    <property type="molecule type" value="Genomic_DNA"/>
</dbReference>
<gene>
    <name evidence="3" type="ORF">CYMTET_6546</name>
</gene>
<dbReference type="InterPro" id="IPR006652">
    <property type="entry name" value="Kelch_1"/>
</dbReference>
<dbReference type="SUPFAM" id="SSF117281">
    <property type="entry name" value="Kelch motif"/>
    <property type="match status" value="1"/>
</dbReference>
<dbReference type="InterPro" id="IPR015915">
    <property type="entry name" value="Kelch-typ_b-propeller"/>
</dbReference>
<dbReference type="Pfam" id="PF01344">
    <property type="entry name" value="Kelch_1"/>
    <property type="match status" value="3"/>
</dbReference>
<organism evidence="3 4">
    <name type="scientific">Cymbomonas tetramitiformis</name>
    <dbReference type="NCBI Taxonomy" id="36881"/>
    <lineage>
        <taxon>Eukaryota</taxon>
        <taxon>Viridiplantae</taxon>
        <taxon>Chlorophyta</taxon>
        <taxon>Pyramimonadophyceae</taxon>
        <taxon>Pyramimonadales</taxon>
        <taxon>Pyramimonadaceae</taxon>
        <taxon>Cymbomonas</taxon>
    </lineage>
</organism>
<keyword evidence="1" id="KW-0880">Kelch repeat</keyword>
<name>A0AAE0LHS9_9CHLO</name>
<evidence type="ECO:0000256" key="1">
    <source>
        <dbReference type="ARBA" id="ARBA00022441"/>
    </source>
</evidence>
<keyword evidence="4" id="KW-1185">Reference proteome</keyword>
<dbReference type="PANTHER" id="PTHR45632:SF3">
    <property type="entry name" value="KELCH-LIKE PROTEIN 32"/>
    <property type="match status" value="1"/>
</dbReference>
<protein>
    <submittedName>
        <fullName evidence="3">Uncharacterized protein</fullName>
    </submittedName>
</protein>
<dbReference type="Gene3D" id="2.120.10.80">
    <property type="entry name" value="Kelch-type beta propeller"/>
    <property type="match status" value="1"/>
</dbReference>
<evidence type="ECO:0000313" key="3">
    <source>
        <dbReference type="EMBL" id="KAK3285871.1"/>
    </source>
</evidence>
<reference evidence="3 4" key="1">
    <citation type="journal article" date="2015" name="Genome Biol. Evol.">
        <title>Comparative Genomics of a Bacterivorous Green Alga Reveals Evolutionary Causalities and Consequences of Phago-Mixotrophic Mode of Nutrition.</title>
        <authorList>
            <person name="Burns J.A."/>
            <person name="Paasch A."/>
            <person name="Narechania A."/>
            <person name="Kim E."/>
        </authorList>
    </citation>
    <scope>NUCLEOTIDE SEQUENCE [LARGE SCALE GENOMIC DNA]</scope>
    <source>
        <strain evidence="3 4">PLY_AMNH</strain>
    </source>
</reference>
<sequence>MRSKRYGCEAVVQGQHIYAVGGYDESRCLETGGAFGHGHGTVGGSASHAQATLGQHIYAVGGNDGTRCLETVERLNTATGQWEAVPGMLYRDADALVRGGEQLDWCVAQHWCVVVILRRDWREHSDQCDSDASGQHIYAMGGYDGVRHLETGQHIYALGGNDGIRHLETVERLDTATGQWEAVPCMRTKRRWLGQHIYAVGGSVDWSIGVCTVERRRLLTREVMSNSSPSLVFLADLDKLYHQLRGLRPSVAPRQRLPSHALQLLELLQCHQELVPLLEGTSLPLINSALDEGETLHSMLERWRAAQRAVRNVAVVECSLHQDCSSTALQEAARQRDGVRQQYTGALQEVLQQWEARRSAHTITDRITWLQEQVGSWRAAMGLTGETSREHASNNIAIPGVLVRGR</sequence>
<dbReference type="PANTHER" id="PTHR45632">
    <property type="entry name" value="LD33804P"/>
    <property type="match status" value="1"/>
</dbReference>
<dbReference type="AlphaFoldDB" id="A0AAE0LHS9"/>
<evidence type="ECO:0000256" key="2">
    <source>
        <dbReference type="ARBA" id="ARBA00022737"/>
    </source>
</evidence>
<accession>A0AAE0LHS9</accession>
<proteinExistence type="predicted"/>
<keyword evidence="2" id="KW-0677">Repeat</keyword>
<evidence type="ECO:0000313" key="4">
    <source>
        <dbReference type="Proteomes" id="UP001190700"/>
    </source>
</evidence>
<dbReference type="Proteomes" id="UP001190700">
    <property type="component" value="Unassembled WGS sequence"/>
</dbReference>
<dbReference type="SMART" id="SM00612">
    <property type="entry name" value="Kelch"/>
    <property type="match status" value="2"/>
</dbReference>